<protein>
    <submittedName>
        <fullName evidence="2">Uncharacterized protein</fullName>
    </submittedName>
</protein>
<accession>A0A3L6SGC7</accession>
<dbReference type="AlphaFoldDB" id="A0A3L6SGC7"/>
<name>A0A3L6SGC7_PANMI</name>
<proteinExistence type="predicted"/>
<evidence type="ECO:0000313" key="3">
    <source>
        <dbReference type="Proteomes" id="UP000275267"/>
    </source>
</evidence>
<sequence length="104" mass="11331">MGLQHLGLARIPLLQVGWGRGGRDGELTDDVRARGRSNGGRDFFNPPLKGPWPATRGGGGGRGEWGQDLTGSYLATVAGVGRDLVGIHWRREATRKQQWRRTNG</sequence>
<evidence type="ECO:0000313" key="2">
    <source>
        <dbReference type="EMBL" id="RLN21662.1"/>
    </source>
</evidence>
<organism evidence="2 3">
    <name type="scientific">Panicum miliaceum</name>
    <name type="common">Proso millet</name>
    <name type="synonym">Broomcorn millet</name>
    <dbReference type="NCBI Taxonomy" id="4540"/>
    <lineage>
        <taxon>Eukaryota</taxon>
        <taxon>Viridiplantae</taxon>
        <taxon>Streptophyta</taxon>
        <taxon>Embryophyta</taxon>
        <taxon>Tracheophyta</taxon>
        <taxon>Spermatophyta</taxon>
        <taxon>Magnoliopsida</taxon>
        <taxon>Liliopsida</taxon>
        <taxon>Poales</taxon>
        <taxon>Poaceae</taxon>
        <taxon>PACMAD clade</taxon>
        <taxon>Panicoideae</taxon>
        <taxon>Panicodae</taxon>
        <taxon>Paniceae</taxon>
        <taxon>Panicinae</taxon>
        <taxon>Panicum</taxon>
        <taxon>Panicum sect. Panicum</taxon>
    </lineage>
</organism>
<gene>
    <name evidence="2" type="ORF">C2845_PM07G14340</name>
</gene>
<feature type="region of interest" description="Disordered" evidence="1">
    <location>
        <begin position="21"/>
        <end position="65"/>
    </location>
</feature>
<dbReference type="EMBL" id="PQIB02000004">
    <property type="protein sequence ID" value="RLN21662.1"/>
    <property type="molecule type" value="Genomic_DNA"/>
</dbReference>
<dbReference type="Proteomes" id="UP000275267">
    <property type="component" value="Unassembled WGS sequence"/>
</dbReference>
<feature type="compositionally biased region" description="Basic and acidic residues" evidence="1">
    <location>
        <begin position="21"/>
        <end position="33"/>
    </location>
</feature>
<evidence type="ECO:0000256" key="1">
    <source>
        <dbReference type="SAM" id="MobiDB-lite"/>
    </source>
</evidence>
<reference evidence="3" key="1">
    <citation type="journal article" date="2019" name="Nat. Commun.">
        <title>The genome of broomcorn millet.</title>
        <authorList>
            <person name="Zou C."/>
            <person name="Miki D."/>
            <person name="Li D."/>
            <person name="Tang Q."/>
            <person name="Xiao L."/>
            <person name="Rajput S."/>
            <person name="Deng P."/>
            <person name="Jia W."/>
            <person name="Huang R."/>
            <person name="Zhang M."/>
            <person name="Sun Y."/>
            <person name="Hu J."/>
            <person name="Fu X."/>
            <person name="Schnable P.S."/>
            <person name="Li F."/>
            <person name="Zhang H."/>
            <person name="Feng B."/>
            <person name="Zhu X."/>
            <person name="Liu R."/>
            <person name="Schnable J.C."/>
            <person name="Zhu J.-K."/>
            <person name="Zhang H."/>
        </authorList>
    </citation>
    <scope>NUCLEOTIDE SEQUENCE [LARGE SCALE GENOMIC DNA]</scope>
</reference>
<comment type="caution">
    <text evidence="2">The sequence shown here is derived from an EMBL/GenBank/DDBJ whole genome shotgun (WGS) entry which is preliminary data.</text>
</comment>
<keyword evidence="3" id="KW-1185">Reference proteome</keyword>